<dbReference type="NCBIfam" id="TIGR01709">
    <property type="entry name" value="typeII_sec_gspL"/>
    <property type="match status" value="1"/>
</dbReference>
<dbReference type="Pfam" id="PF05134">
    <property type="entry name" value="T2SSL"/>
    <property type="match status" value="1"/>
</dbReference>
<evidence type="ECO:0000256" key="1">
    <source>
        <dbReference type="ARBA" id="ARBA00004377"/>
    </source>
</evidence>
<sequence>MRARLIIRFGSAPDEPVQWVRLNAEGRPQGGVATGSLEEAAKASDGKPVVALLPGFDVLLLSAHMPTQSRQKLMRAIPFALEDQLADDIEELHFVPGQRDEQGRLAVAVVSNTVLAEWLAACNEAGLDVEQAHSEILALPQREDAWTVFVDGPVFLVRTGTNSGFAGDTFNALPLLEAALEEAGERAPTKLIVYGSGELDGFNELGLTVDRQPLEQPLLSMAANFSPKHSINLRVGTFAHKRGMSGQWLRWQTAAVLLLAWIVVDVSAAYLQQWQYSRELAVLNTQIEQTYQEGFPGAGRLVNPRQQVETRLQALRGGGGDSEGMLELLTAIAPTLKENGQIELNALNYRNGEIDLEFFADNLQDVDELKQKLDNLSGVSAEVRTARAEGERVQGRLRIGASS</sequence>
<dbReference type="Pfam" id="PF12693">
    <property type="entry name" value="GspL_C"/>
    <property type="match status" value="1"/>
</dbReference>
<keyword evidence="3 10" id="KW-0813">Transport</keyword>
<evidence type="ECO:0000256" key="2">
    <source>
        <dbReference type="ARBA" id="ARBA00005318"/>
    </source>
</evidence>
<keyword evidence="14" id="KW-1185">Reference proteome</keyword>
<evidence type="ECO:0000256" key="7">
    <source>
        <dbReference type="ARBA" id="ARBA00022927"/>
    </source>
</evidence>
<feature type="domain" description="GspL periplasmic" evidence="12">
    <location>
        <begin position="247"/>
        <end position="401"/>
    </location>
</feature>
<comment type="similarity">
    <text evidence="2 10">Belongs to the GSP L family.</text>
</comment>
<dbReference type="AlphaFoldDB" id="A0A3E0X3Q5"/>
<comment type="subcellular location">
    <subcellularLocation>
        <location evidence="1">Cell inner membrane</location>
        <topology evidence="1">Single-pass membrane protein</topology>
    </subcellularLocation>
</comment>
<dbReference type="GO" id="GO:0015627">
    <property type="term" value="C:type II protein secretion system complex"/>
    <property type="evidence" value="ECO:0007669"/>
    <property type="project" value="InterPro"/>
</dbReference>
<keyword evidence="6" id="KW-0812">Transmembrane</keyword>
<dbReference type="SUPFAM" id="SSF53067">
    <property type="entry name" value="Actin-like ATPase domain"/>
    <property type="match status" value="1"/>
</dbReference>
<evidence type="ECO:0000256" key="3">
    <source>
        <dbReference type="ARBA" id="ARBA00022448"/>
    </source>
</evidence>
<keyword evidence="9" id="KW-0472">Membrane</keyword>
<dbReference type="Gene3D" id="3.30.1360.100">
    <property type="entry name" value="General secretion pathway protein M, EpsM"/>
    <property type="match status" value="1"/>
</dbReference>
<dbReference type="CDD" id="cd24017">
    <property type="entry name" value="ASKHA_T2SSL_N"/>
    <property type="match status" value="1"/>
</dbReference>
<dbReference type="InterPro" id="IPR024230">
    <property type="entry name" value="GspL_cyto_dom"/>
</dbReference>
<proteinExistence type="inferred from homology"/>
<dbReference type="EMBL" id="NFZW01000001">
    <property type="protein sequence ID" value="RFA39305.1"/>
    <property type="molecule type" value="Genomic_DNA"/>
</dbReference>
<dbReference type="InterPro" id="IPR025691">
    <property type="entry name" value="GspL_pp_dom"/>
</dbReference>
<evidence type="ECO:0000256" key="8">
    <source>
        <dbReference type="ARBA" id="ARBA00022989"/>
    </source>
</evidence>
<protein>
    <recommendedName>
        <fullName evidence="10">Type II secretion system protein L</fullName>
        <shortName evidence="10">T2SS protein L</shortName>
    </recommendedName>
</protein>
<keyword evidence="7 10" id="KW-0653">Protein transport</keyword>
<comment type="function">
    <text evidence="10">Inner membrane component of the type II secretion system required for the energy-dependent secretion of extracellular factors such as proteases and toxins from the periplasm.</text>
</comment>
<organism evidence="13 14">
    <name type="scientific">Alkalilimnicola ehrlichii</name>
    <dbReference type="NCBI Taxonomy" id="351052"/>
    <lineage>
        <taxon>Bacteria</taxon>
        <taxon>Pseudomonadati</taxon>
        <taxon>Pseudomonadota</taxon>
        <taxon>Gammaproteobacteria</taxon>
        <taxon>Chromatiales</taxon>
        <taxon>Ectothiorhodospiraceae</taxon>
        <taxon>Alkalilimnicola</taxon>
    </lineage>
</organism>
<evidence type="ECO:0000256" key="6">
    <source>
        <dbReference type="ARBA" id="ARBA00022692"/>
    </source>
</evidence>
<evidence type="ECO:0000256" key="10">
    <source>
        <dbReference type="PIRNR" id="PIRNR015761"/>
    </source>
</evidence>
<dbReference type="GO" id="GO:0005886">
    <property type="term" value="C:plasma membrane"/>
    <property type="evidence" value="ECO:0007669"/>
    <property type="project" value="UniProtKB-SubCell"/>
</dbReference>
<dbReference type="GO" id="GO:0015628">
    <property type="term" value="P:protein secretion by the type II secretion system"/>
    <property type="evidence" value="ECO:0007669"/>
    <property type="project" value="InterPro"/>
</dbReference>
<dbReference type="Proteomes" id="UP000256763">
    <property type="component" value="Unassembled WGS sequence"/>
</dbReference>
<feature type="domain" description="GspL cytoplasmic actin-ATPase-like" evidence="11">
    <location>
        <begin position="5"/>
        <end position="240"/>
    </location>
</feature>
<dbReference type="PIRSF" id="PIRSF015761">
    <property type="entry name" value="Protein_L"/>
    <property type="match status" value="1"/>
</dbReference>
<accession>A0A3E0X3Q5</accession>
<evidence type="ECO:0000256" key="5">
    <source>
        <dbReference type="ARBA" id="ARBA00022519"/>
    </source>
</evidence>
<keyword evidence="8" id="KW-1133">Transmembrane helix</keyword>
<dbReference type="Gene3D" id="3.30.420.380">
    <property type="match status" value="1"/>
</dbReference>
<evidence type="ECO:0000313" key="13">
    <source>
        <dbReference type="EMBL" id="RFA39305.1"/>
    </source>
</evidence>
<reference evidence="14" key="1">
    <citation type="submission" date="2017-05" db="EMBL/GenBank/DDBJ databases">
        <authorList>
            <person name="Sharma S."/>
            <person name="Sidhu C."/>
            <person name="Pinnaka A.K."/>
        </authorList>
    </citation>
    <scope>NUCLEOTIDE SEQUENCE [LARGE SCALE GENOMIC DNA]</scope>
    <source>
        <strain evidence="14">AK93</strain>
    </source>
</reference>
<dbReference type="RefSeq" id="WP_116300740.1">
    <property type="nucleotide sequence ID" value="NZ_NFZV01000001.1"/>
</dbReference>
<name>A0A3E0X3Q5_9GAMM</name>
<dbReference type="OrthoDB" id="7011844at2"/>
<evidence type="ECO:0000259" key="12">
    <source>
        <dbReference type="Pfam" id="PF12693"/>
    </source>
</evidence>
<keyword evidence="4" id="KW-1003">Cell membrane</keyword>
<evidence type="ECO:0000313" key="14">
    <source>
        <dbReference type="Proteomes" id="UP000256763"/>
    </source>
</evidence>
<comment type="caution">
    <text evidence="13">The sequence shown here is derived from an EMBL/GenBank/DDBJ whole genome shotgun (WGS) entry which is preliminary data.</text>
</comment>
<keyword evidence="5" id="KW-0997">Cell inner membrane</keyword>
<dbReference type="InterPro" id="IPR007812">
    <property type="entry name" value="T2SS_protein-GspL"/>
</dbReference>
<dbReference type="GO" id="GO:0009276">
    <property type="term" value="C:Gram-negative-bacterium-type cell wall"/>
    <property type="evidence" value="ECO:0007669"/>
    <property type="project" value="InterPro"/>
</dbReference>
<gene>
    <name evidence="13" type="ORF">CAL65_00320</name>
</gene>
<evidence type="ECO:0000256" key="9">
    <source>
        <dbReference type="ARBA" id="ARBA00023136"/>
    </source>
</evidence>
<evidence type="ECO:0000259" key="11">
    <source>
        <dbReference type="Pfam" id="PF05134"/>
    </source>
</evidence>
<evidence type="ECO:0000256" key="4">
    <source>
        <dbReference type="ARBA" id="ARBA00022475"/>
    </source>
</evidence>
<dbReference type="InterPro" id="IPR043129">
    <property type="entry name" value="ATPase_NBD"/>
</dbReference>